<dbReference type="InterPro" id="IPR047057">
    <property type="entry name" value="MerR_fam"/>
</dbReference>
<dbReference type="SMART" id="SM00422">
    <property type="entry name" value="HTH_MERR"/>
    <property type="match status" value="1"/>
</dbReference>
<keyword evidence="2" id="KW-0238">DNA-binding</keyword>
<sequence>MFSIGELSKSSGVKVPTIRYYEQVGLLQPADRSEGNQRRYERDGLKRLVFIRHARDLGFSLDDIRSLLTLSEDNSHSCTQADEIVARHLDDVRARIAKLARLETELVRMTQCEGHSVADCEVIESLADHTHCLHEH</sequence>
<evidence type="ECO:0000256" key="2">
    <source>
        <dbReference type="ARBA" id="ARBA00023125"/>
    </source>
</evidence>
<dbReference type="InterPro" id="IPR000551">
    <property type="entry name" value="MerR-type_HTH_dom"/>
</dbReference>
<dbReference type="CDD" id="cd04785">
    <property type="entry name" value="HTH_CadR-PbrR-like"/>
    <property type="match status" value="1"/>
</dbReference>
<feature type="domain" description="HTH merR-type" evidence="4">
    <location>
        <begin position="1"/>
        <end position="70"/>
    </location>
</feature>
<dbReference type="InterPro" id="IPR009061">
    <property type="entry name" value="DNA-bd_dom_put_sf"/>
</dbReference>
<evidence type="ECO:0000256" key="3">
    <source>
        <dbReference type="ARBA" id="ARBA00023163"/>
    </source>
</evidence>
<evidence type="ECO:0000259" key="4">
    <source>
        <dbReference type="PROSITE" id="PS50937"/>
    </source>
</evidence>
<name>A0A2N5XQK4_9HYPH</name>
<organism evidence="5 6">
    <name type="scientific">Cohaesibacter celericrescens</name>
    <dbReference type="NCBI Taxonomy" id="2067669"/>
    <lineage>
        <taxon>Bacteria</taxon>
        <taxon>Pseudomonadati</taxon>
        <taxon>Pseudomonadota</taxon>
        <taxon>Alphaproteobacteria</taxon>
        <taxon>Hyphomicrobiales</taxon>
        <taxon>Cohaesibacteraceae</taxon>
    </lineage>
</organism>
<dbReference type="InterPro" id="IPR015358">
    <property type="entry name" value="Tscrpt_reg_MerR_DNA-bd"/>
</dbReference>
<dbReference type="PANTHER" id="PTHR30204">
    <property type="entry name" value="REDOX-CYCLING DRUG-SENSING TRANSCRIPTIONAL ACTIVATOR SOXR"/>
    <property type="match status" value="1"/>
</dbReference>
<dbReference type="PRINTS" id="PR00040">
    <property type="entry name" value="HTHMERR"/>
</dbReference>
<dbReference type="Pfam" id="PF09278">
    <property type="entry name" value="MerR-DNA-bind"/>
    <property type="match status" value="1"/>
</dbReference>
<dbReference type="AlphaFoldDB" id="A0A2N5XQK4"/>
<keyword evidence="3" id="KW-0804">Transcription</keyword>
<dbReference type="OrthoDB" id="9802944at2"/>
<dbReference type="PANTHER" id="PTHR30204:SF92">
    <property type="entry name" value="HTH-TYPE TRANSCRIPTIONAL REGULATOR ZNTR"/>
    <property type="match status" value="1"/>
</dbReference>
<dbReference type="RefSeq" id="WP_101534034.1">
    <property type="nucleotide sequence ID" value="NZ_JBFHIU010000014.1"/>
</dbReference>
<reference evidence="5 6" key="1">
    <citation type="submission" date="2018-01" db="EMBL/GenBank/DDBJ databases">
        <title>The draft genome sequence of Cohaesibacter sp. H1304.</title>
        <authorList>
            <person name="Wang N.-N."/>
            <person name="Du Z.-J."/>
        </authorList>
    </citation>
    <scope>NUCLEOTIDE SEQUENCE [LARGE SCALE GENOMIC DNA]</scope>
    <source>
        <strain evidence="5 6">H1304</strain>
    </source>
</reference>
<protein>
    <submittedName>
        <fullName evidence="5">Transcriptional regulator</fullName>
    </submittedName>
</protein>
<evidence type="ECO:0000256" key="1">
    <source>
        <dbReference type="ARBA" id="ARBA00023015"/>
    </source>
</evidence>
<proteinExistence type="predicted"/>
<dbReference type="Gene3D" id="1.10.1660.10">
    <property type="match status" value="1"/>
</dbReference>
<dbReference type="GO" id="GO:0003677">
    <property type="term" value="F:DNA binding"/>
    <property type="evidence" value="ECO:0007669"/>
    <property type="project" value="UniProtKB-KW"/>
</dbReference>
<dbReference type="EMBL" id="PKUQ01000022">
    <property type="protein sequence ID" value="PLW76745.1"/>
    <property type="molecule type" value="Genomic_DNA"/>
</dbReference>
<dbReference type="PROSITE" id="PS50937">
    <property type="entry name" value="HTH_MERR_2"/>
    <property type="match status" value="1"/>
</dbReference>
<evidence type="ECO:0000313" key="5">
    <source>
        <dbReference type="EMBL" id="PLW76745.1"/>
    </source>
</evidence>
<dbReference type="PROSITE" id="PS00552">
    <property type="entry name" value="HTH_MERR_1"/>
    <property type="match status" value="1"/>
</dbReference>
<accession>A0A2N5XQK4</accession>
<dbReference type="GO" id="GO:0003700">
    <property type="term" value="F:DNA-binding transcription factor activity"/>
    <property type="evidence" value="ECO:0007669"/>
    <property type="project" value="InterPro"/>
</dbReference>
<dbReference type="Proteomes" id="UP000234881">
    <property type="component" value="Unassembled WGS sequence"/>
</dbReference>
<keyword evidence="1" id="KW-0805">Transcription regulation</keyword>
<gene>
    <name evidence="5" type="ORF">C0081_11805</name>
</gene>
<keyword evidence="6" id="KW-1185">Reference proteome</keyword>
<comment type="caution">
    <text evidence="5">The sequence shown here is derived from an EMBL/GenBank/DDBJ whole genome shotgun (WGS) entry which is preliminary data.</text>
</comment>
<dbReference type="Pfam" id="PF00376">
    <property type="entry name" value="MerR"/>
    <property type="match status" value="1"/>
</dbReference>
<evidence type="ECO:0000313" key="6">
    <source>
        <dbReference type="Proteomes" id="UP000234881"/>
    </source>
</evidence>
<dbReference type="SUPFAM" id="SSF46955">
    <property type="entry name" value="Putative DNA-binding domain"/>
    <property type="match status" value="1"/>
</dbReference>